<comment type="pathway">
    <text evidence="1 7">Cofactor biosynthesis; (R)-pantothenate biosynthesis; (R)-pantoate from 3-methyl-2-oxobutanoate: step 1/2.</text>
</comment>
<keyword evidence="7 10" id="KW-0479">Metal-binding</keyword>
<evidence type="ECO:0000256" key="4">
    <source>
        <dbReference type="ARBA" id="ARBA00022655"/>
    </source>
</evidence>
<dbReference type="GO" id="GO:0003864">
    <property type="term" value="F:3-methyl-2-oxobutanoate hydroxymethyltransferase activity"/>
    <property type="evidence" value="ECO:0007669"/>
    <property type="project" value="UniProtKB-UniRule"/>
</dbReference>
<feature type="binding site" evidence="7 9">
    <location>
        <position position="113"/>
    </location>
    <ligand>
        <name>3-methyl-2-oxobutanoate</name>
        <dbReference type="ChEBI" id="CHEBI:11851"/>
    </ligand>
</feature>
<evidence type="ECO:0000256" key="7">
    <source>
        <dbReference type="HAMAP-Rule" id="MF_00156"/>
    </source>
</evidence>
<evidence type="ECO:0000313" key="12">
    <source>
        <dbReference type="Proteomes" id="UP000031135"/>
    </source>
</evidence>
<comment type="subcellular location">
    <subcellularLocation>
        <location evidence="7">Cytoplasm</location>
    </subcellularLocation>
</comment>
<evidence type="ECO:0000256" key="9">
    <source>
        <dbReference type="PIRSR" id="PIRSR000388-2"/>
    </source>
</evidence>
<dbReference type="GO" id="GO:0032259">
    <property type="term" value="P:methylation"/>
    <property type="evidence" value="ECO:0007669"/>
    <property type="project" value="UniProtKB-KW"/>
</dbReference>
<dbReference type="CDD" id="cd06557">
    <property type="entry name" value="KPHMT-like"/>
    <property type="match status" value="1"/>
</dbReference>
<dbReference type="NCBIfam" id="NF001452">
    <property type="entry name" value="PRK00311.1"/>
    <property type="match status" value="1"/>
</dbReference>
<gene>
    <name evidence="7 11" type="primary">panB</name>
    <name evidence="11" type="ORF">CSUB8521_1574</name>
</gene>
<dbReference type="GO" id="GO:0000287">
    <property type="term" value="F:magnesium ion binding"/>
    <property type="evidence" value="ECO:0007669"/>
    <property type="project" value="TreeGrafter"/>
</dbReference>
<feature type="active site" description="Proton acceptor" evidence="7 8">
    <location>
        <position position="182"/>
    </location>
</feature>
<evidence type="ECO:0000313" key="11">
    <source>
        <dbReference type="EMBL" id="AJC91391.1"/>
    </source>
</evidence>
<reference evidence="11 12" key="1">
    <citation type="journal article" date="2014" name="Genome Biol. Evol.">
        <title>Comparative Genomics of the Campylobacter lari Group.</title>
        <authorList>
            <person name="Miller W.G."/>
            <person name="Yee E."/>
            <person name="Chapman M.H."/>
            <person name="Smith T.P."/>
            <person name="Bono J.L."/>
            <person name="Huynh S."/>
            <person name="Parker C.T."/>
            <person name="Vandamme P."/>
            <person name="Luong K."/>
            <person name="Korlach J."/>
        </authorList>
    </citation>
    <scope>NUCLEOTIDE SEQUENCE [LARGE SCALE GENOMIC DNA]</scope>
    <source>
        <strain evidence="11 12">LMG 24374</strain>
    </source>
</reference>
<dbReference type="AlphaFoldDB" id="A0A0A8HBE3"/>
<name>A0A0A8HBE3_9BACT</name>
<keyword evidence="4 7" id="KW-0566">Pantothenate biosynthesis</keyword>
<evidence type="ECO:0000256" key="3">
    <source>
        <dbReference type="ARBA" id="ARBA00011424"/>
    </source>
</evidence>
<accession>A0A0A8HBE3</accession>
<keyword evidence="5 7" id="KW-0808">Transferase</keyword>
<comment type="function">
    <text evidence="6 7">Catalyzes the reversible reaction in which hydroxymethyl group from 5,10-methylenetetrahydrofolate is transferred onto alpha-ketoisovalerate to form ketopantoate.</text>
</comment>
<dbReference type="InterPro" id="IPR003700">
    <property type="entry name" value="Pantoate_hydroxy_MeTrfase"/>
</dbReference>
<dbReference type="EMBL" id="CP007772">
    <property type="protein sequence ID" value="AJC91391.1"/>
    <property type="molecule type" value="Genomic_DNA"/>
</dbReference>
<keyword evidence="11" id="KW-0489">Methyltransferase</keyword>
<dbReference type="GO" id="GO:0008168">
    <property type="term" value="F:methyltransferase activity"/>
    <property type="evidence" value="ECO:0007669"/>
    <property type="project" value="UniProtKB-KW"/>
</dbReference>
<dbReference type="Pfam" id="PF02548">
    <property type="entry name" value="Pantoate_transf"/>
    <property type="match status" value="1"/>
</dbReference>
<dbReference type="HOGENOM" id="CLU_036645_1_0_7"/>
<dbReference type="HAMAP" id="MF_00156">
    <property type="entry name" value="PanB"/>
    <property type="match status" value="1"/>
</dbReference>
<feature type="binding site" evidence="7 10">
    <location>
        <position position="83"/>
    </location>
    <ligand>
        <name>Mg(2+)</name>
        <dbReference type="ChEBI" id="CHEBI:18420"/>
    </ligand>
</feature>
<evidence type="ECO:0000256" key="2">
    <source>
        <dbReference type="ARBA" id="ARBA00008676"/>
    </source>
</evidence>
<dbReference type="UniPathway" id="UPA00028">
    <property type="reaction ID" value="UER00003"/>
</dbReference>
<evidence type="ECO:0000256" key="6">
    <source>
        <dbReference type="ARBA" id="ARBA00056497"/>
    </source>
</evidence>
<feature type="binding site" evidence="7 9">
    <location>
        <begin position="44"/>
        <end position="45"/>
    </location>
    <ligand>
        <name>3-methyl-2-oxobutanoate</name>
        <dbReference type="ChEBI" id="CHEBI:11851"/>
    </ligand>
</feature>
<comment type="cofactor">
    <cofactor evidence="7 10">
        <name>Mg(2+)</name>
        <dbReference type="ChEBI" id="CHEBI:18420"/>
    </cofactor>
    <text evidence="7 10">Binds 1 Mg(2+) ion per subunit.</text>
</comment>
<evidence type="ECO:0000256" key="5">
    <source>
        <dbReference type="ARBA" id="ARBA00022679"/>
    </source>
</evidence>
<feature type="binding site" evidence="7 9">
    <location>
        <position position="83"/>
    </location>
    <ligand>
        <name>3-methyl-2-oxobutanoate</name>
        <dbReference type="ChEBI" id="CHEBI:11851"/>
    </ligand>
</feature>
<dbReference type="InterPro" id="IPR040442">
    <property type="entry name" value="Pyrv_kinase-like_dom_sf"/>
</dbReference>
<protein>
    <recommendedName>
        <fullName evidence="7">3-methyl-2-oxobutanoate hydroxymethyltransferase</fullName>
        <ecNumber evidence="7">2.1.2.11</ecNumber>
    </recommendedName>
    <alternativeName>
        <fullName evidence="7">Ketopantoate hydroxymethyltransferase</fullName>
        <shortName evidence="7">KPHMT</shortName>
    </alternativeName>
</protein>
<dbReference type="PANTHER" id="PTHR20881:SF0">
    <property type="entry name" value="3-METHYL-2-OXOBUTANOATE HYDROXYMETHYLTRANSFERASE"/>
    <property type="match status" value="1"/>
</dbReference>
<dbReference type="Gene3D" id="3.20.20.60">
    <property type="entry name" value="Phosphoenolpyruvate-binding domains"/>
    <property type="match status" value="1"/>
</dbReference>
<dbReference type="GO" id="GO:0005737">
    <property type="term" value="C:cytoplasm"/>
    <property type="evidence" value="ECO:0007669"/>
    <property type="project" value="UniProtKB-SubCell"/>
</dbReference>
<dbReference type="EC" id="2.1.2.11" evidence="7"/>
<dbReference type="Proteomes" id="UP000031135">
    <property type="component" value="Chromosome"/>
</dbReference>
<dbReference type="PIRSF" id="PIRSF000388">
    <property type="entry name" value="Pantoate_hydroxy_MeTrfase"/>
    <property type="match status" value="1"/>
</dbReference>
<comment type="subunit">
    <text evidence="3 7">Homodecamer; pentamer of dimers.</text>
</comment>
<comment type="similarity">
    <text evidence="2 7">Belongs to the PanB family.</text>
</comment>
<organism evidence="11 12">
    <name type="scientific">Campylobacter subantarcticus LMG 24374</name>
    <dbReference type="NCBI Taxonomy" id="1388751"/>
    <lineage>
        <taxon>Bacteria</taxon>
        <taxon>Pseudomonadati</taxon>
        <taxon>Campylobacterota</taxon>
        <taxon>Epsilonproteobacteria</taxon>
        <taxon>Campylobacterales</taxon>
        <taxon>Campylobacteraceae</taxon>
        <taxon>Campylobacter</taxon>
    </lineage>
</organism>
<keyword evidence="7 10" id="KW-0460">Magnesium</keyword>
<comment type="catalytic activity">
    <reaction evidence="7">
        <text>(6R)-5,10-methylene-5,6,7,8-tetrahydrofolate + 3-methyl-2-oxobutanoate + H2O = 2-dehydropantoate + (6S)-5,6,7,8-tetrahydrofolate</text>
        <dbReference type="Rhea" id="RHEA:11824"/>
        <dbReference type="ChEBI" id="CHEBI:11561"/>
        <dbReference type="ChEBI" id="CHEBI:11851"/>
        <dbReference type="ChEBI" id="CHEBI:15377"/>
        <dbReference type="ChEBI" id="CHEBI:15636"/>
        <dbReference type="ChEBI" id="CHEBI:57453"/>
        <dbReference type="EC" id="2.1.2.11"/>
    </reaction>
</comment>
<feature type="binding site" evidence="7 10">
    <location>
        <position position="115"/>
    </location>
    <ligand>
        <name>Mg(2+)</name>
        <dbReference type="ChEBI" id="CHEBI:18420"/>
    </ligand>
</feature>
<proteinExistence type="inferred from homology"/>
<feature type="binding site" evidence="7 10">
    <location>
        <position position="44"/>
    </location>
    <ligand>
        <name>Mg(2+)</name>
        <dbReference type="ChEBI" id="CHEBI:18420"/>
    </ligand>
</feature>
<evidence type="ECO:0000256" key="10">
    <source>
        <dbReference type="PIRSR" id="PIRSR000388-3"/>
    </source>
</evidence>
<sequence>MRKSMLGFSEKKAKNEKITMVSAYDYHSAKILDACDIDIILVGDSLAMVVLGMQDTLSVTMDEMLIFTKAVSRGAKKAFILADMPFMSYQSSDYDAISNASRFIKESYANGVKLEGGKEVFSKIKLISQAGIPVVAHLGLTPQSINTLGGYKVQGRDLHSAQKIIDDAKIIQDAGASMLVLECIPLKLAQKISSILSIPTIGIGSGKYCDGQVLVYHDLLGLNQDFKAKFVKHFDDFNPKVAVERYIHEVKNGIFPSQEYSFDFLDEELLDKLY</sequence>
<dbReference type="GO" id="GO:0015940">
    <property type="term" value="P:pantothenate biosynthetic process"/>
    <property type="evidence" value="ECO:0007669"/>
    <property type="project" value="UniProtKB-UniRule"/>
</dbReference>
<dbReference type="PANTHER" id="PTHR20881">
    <property type="entry name" value="3-METHYL-2-OXOBUTANOATE HYDROXYMETHYLTRANSFERASE"/>
    <property type="match status" value="1"/>
</dbReference>
<dbReference type="OrthoDB" id="9781789at2"/>
<dbReference type="KEGG" id="csm:CSUB8521_1574"/>
<dbReference type="SUPFAM" id="SSF51621">
    <property type="entry name" value="Phosphoenolpyruvate/pyruvate domain"/>
    <property type="match status" value="1"/>
</dbReference>
<evidence type="ECO:0000256" key="1">
    <source>
        <dbReference type="ARBA" id="ARBA00005033"/>
    </source>
</evidence>
<evidence type="ECO:0000256" key="8">
    <source>
        <dbReference type="PIRSR" id="PIRSR000388-1"/>
    </source>
</evidence>
<dbReference type="RefSeq" id="WP_039664552.1">
    <property type="nucleotide sequence ID" value="NZ_CP007772.1"/>
</dbReference>
<keyword evidence="7" id="KW-0963">Cytoplasm</keyword>
<dbReference type="InterPro" id="IPR015813">
    <property type="entry name" value="Pyrv/PenolPyrv_kinase-like_dom"/>
</dbReference>
<dbReference type="NCBIfam" id="TIGR00222">
    <property type="entry name" value="panB"/>
    <property type="match status" value="1"/>
</dbReference>
<dbReference type="FunFam" id="3.20.20.60:FF:000003">
    <property type="entry name" value="3-methyl-2-oxobutanoate hydroxymethyltransferase"/>
    <property type="match status" value="1"/>
</dbReference>